<keyword evidence="2" id="KW-1185">Reference proteome</keyword>
<gene>
    <name evidence="1" type="ORF">SAMN05660206_106162</name>
</gene>
<dbReference type="STRING" id="683125.SAMN05660206_106162"/>
<name>A0A1I6TI31_9SPHI</name>
<dbReference type="AlphaFoldDB" id="A0A1I6TI31"/>
<evidence type="ECO:0000313" key="2">
    <source>
        <dbReference type="Proteomes" id="UP000198785"/>
    </source>
</evidence>
<evidence type="ECO:0000313" key="1">
    <source>
        <dbReference type="EMBL" id="SFS88830.1"/>
    </source>
</evidence>
<accession>A0A1I6TI31</accession>
<protein>
    <submittedName>
        <fullName evidence="1">Uncharacterized protein</fullName>
    </submittedName>
</protein>
<sequence length="49" mass="5485">MANTVSLEELVQDVSISLEAISLCEFVALFYGGDDDKQEPVDKCDIWTF</sequence>
<dbReference type="EMBL" id="FOZZ01000006">
    <property type="protein sequence ID" value="SFS88830.1"/>
    <property type="molecule type" value="Genomic_DNA"/>
</dbReference>
<organism evidence="1 2">
    <name type="scientific">Sphingobacterium wenxiniae</name>
    <dbReference type="NCBI Taxonomy" id="683125"/>
    <lineage>
        <taxon>Bacteria</taxon>
        <taxon>Pseudomonadati</taxon>
        <taxon>Bacteroidota</taxon>
        <taxon>Sphingobacteriia</taxon>
        <taxon>Sphingobacteriales</taxon>
        <taxon>Sphingobacteriaceae</taxon>
        <taxon>Sphingobacterium</taxon>
    </lineage>
</organism>
<dbReference type="Proteomes" id="UP000198785">
    <property type="component" value="Unassembled WGS sequence"/>
</dbReference>
<reference evidence="1 2" key="1">
    <citation type="submission" date="2016-10" db="EMBL/GenBank/DDBJ databases">
        <authorList>
            <person name="de Groot N.N."/>
        </authorList>
    </citation>
    <scope>NUCLEOTIDE SEQUENCE [LARGE SCALE GENOMIC DNA]</scope>
    <source>
        <strain evidence="1 2">DSM 22789</strain>
    </source>
</reference>
<proteinExistence type="predicted"/>
<dbReference type="RefSeq" id="WP_170852633.1">
    <property type="nucleotide sequence ID" value="NZ_FOZZ01000006.1"/>
</dbReference>